<gene>
    <name evidence="2" type="ORF">AB4874_07680</name>
</gene>
<dbReference type="SUPFAM" id="SSF48452">
    <property type="entry name" value="TPR-like"/>
    <property type="match status" value="1"/>
</dbReference>
<dbReference type="InterPro" id="IPR011990">
    <property type="entry name" value="TPR-like_helical_dom_sf"/>
</dbReference>
<feature type="domain" description="Surface lipoprotein assembly modifier C-terminal" evidence="1">
    <location>
        <begin position="120"/>
        <end position="406"/>
    </location>
</feature>
<evidence type="ECO:0000313" key="2">
    <source>
        <dbReference type="EMBL" id="MEX1661534.1"/>
    </source>
</evidence>
<evidence type="ECO:0000313" key="3">
    <source>
        <dbReference type="Proteomes" id="UP001557465"/>
    </source>
</evidence>
<protein>
    <submittedName>
        <fullName evidence="2">Surface lipoprotein assembly modifier</fullName>
    </submittedName>
</protein>
<dbReference type="Pfam" id="PF04575">
    <property type="entry name" value="SlipAM"/>
    <property type="match status" value="1"/>
</dbReference>
<organism evidence="2 3">
    <name type="scientific">Thioclava arctica</name>
    <dbReference type="NCBI Taxonomy" id="3238301"/>
    <lineage>
        <taxon>Bacteria</taxon>
        <taxon>Pseudomonadati</taxon>
        <taxon>Pseudomonadota</taxon>
        <taxon>Alphaproteobacteria</taxon>
        <taxon>Rhodobacterales</taxon>
        <taxon>Paracoccaceae</taxon>
        <taxon>Thioclava</taxon>
    </lineage>
</organism>
<evidence type="ECO:0000259" key="1">
    <source>
        <dbReference type="Pfam" id="PF04575"/>
    </source>
</evidence>
<comment type="caution">
    <text evidence="2">The sequence shown here is derived from an EMBL/GenBank/DDBJ whole genome shotgun (WGS) entry which is preliminary data.</text>
</comment>
<name>A0ABV3TIZ6_9RHOB</name>
<sequence>MRNVFPLKWLWLTVSIFVGLTVVVPTRVQAQQSVSDWLAFANAQISRDKPGTALVVFGEIAARHPNYVPAQVGLQKSFAKFGSIRRSEAFLRYALAKDPAHEPALLAAWQALDRAHPLRFSASASLLPSSNVDHVASERYLVTDFGTFLIDNGGNETSGVGLGFDMNMDWVIQPRPGHRVRFRATYAGAWFHSAALRYAEPSLSIRYEHLGGRNPWSLEAALRKRRYGGAAQDVTSDNITRAISFSKFWRQVDGRRTFLRITEEYSSYLEKPYLTGPRYSIDLGRRNPLGRRGHLSYGVRLERALPRTDYHRYSGAELRIGYERPLLEGLRGGLSLSYGERRYDANFPIVGERRHDRSASLGLSVALRKAKILGQSPKISCTVRRTQSNVALYTTNSVDCALSLKLDF</sequence>
<dbReference type="RefSeq" id="WP_368391543.1">
    <property type="nucleotide sequence ID" value="NZ_JBFRYC010000003.1"/>
</dbReference>
<keyword evidence="2" id="KW-0449">Lipoprotein</keyword>
<reference evidence="2 3" key="1">
    <citation type="journal article" date="2011" name="Int. J. Syst. Evol. Microbiol.">
        <title>Zhongshania antarctica gen. nov., sp. nov. and Zhongshania guokunii sp. nov., gammaproteobacteria respectively isolated from coastal attached (fast) ice and surface seawater of the Antarctic.</title>
        <authorList>
            <person name="Li H.J."/>
            <person name="Zhang X.Y."/>
            <person name="Chen C.X."/>
            <person name="Zhang Y.J."/>
            <person name="Gao Z.M."/>
            <person name="Yu Y."/>
            <person name="Chen X.L."/>
            <person name="Chen B."/>
            <person name="Zhang Y.Z."/>
        </authorList>
    </citation>
    <scope>NUCLEOTIDE SEQUENCE [LARGE SCALE GENOMIC DNA]</scope>
    <source>
        <strain evidence="2 3">15-R06ZXC-3</strain>
    </source>
</reference>
<proteinExistence type="predicted"/>
<dbReference type="Proteomes" id="UP001557465">
    <property type="component" value="Unassembled WGS sequence"/>
</dbReference>
<keyword evidence="3" id="KW-1185">Reference proteome</keyword>
<dbReference type="EMBL" id="JBFRYC010000003">
    <property type="protein sequence ID" value="MEX1661534.1"/>
    <property type="molecule type" value="Genomic_DNA"/>
</dbReference>
<accession>A0ABV3TIZ6</accession>
<dbReference type="InterPro" id="IPR007655">
    <property type="entry name" value="Slam_C"/>
</dbReference>